<name>A0A0M0JVH7_9EUKA</name>
<gene>
    <name evidence="1" type="ORF">Ctob_013332</name>
</gene>
<evidence type="ECO:0000313" key="2">
    <source>
        <dbReference type="Proteomes" id="UP000037460"/>
    </source>
</evidence>
<dbReference type="Proteomes" id="UP000037460">
    <property type="component" value="Unassembled WGS sequence"/>
</dbReference>
<keyword evidence="2" id="KW-1185">Reference proteome</keyword>
<reference evidence="2" key="1">
    <citation type="journal article" date="2015" name="PLoS Genet.">
        <title>Genome Sequence and Transcriptome Analyses of Chrysochromulina tobin: Metabolic Tools for Enhanced Algal Fitness in the Prominent Order Prymnesiales (Haptophyceae).</title>
        <authorList>
            <person name="Hovde B.T."/>
            <person name="Deodato C.R."/>
            <person name="Hunsperger H.M."/>
            <person name="Ryken S.A."/>
            <person name="Yost W."/>
            <person name="Jha R.K."/>
            <person name="Patterson J."/>
            <person name="Monnat R.J. Jr."/>
            <person name="Barlow S.B."/>
            <person name="Starkenburg S.R."/>
            <person name="Cattolico R.A."/>
        </authorList>
    </citation>
    <scope>NUCLEOTIDE SEQUENCE</scope>
    <source>
        <strain evidence="2">CCMP291</strain>
    </source>
</reference>
<protein>
    <submittedName>
        <fullName evidence="1">Uncharacterized protein</fullName>
    </submittedName>
</protein>
<dbReference type="EMBL" id="JWZX01002203">
    <property type="protein sequence ID" value="KOO30550.1"/>
    <property type="molecule type" value="Genomic_DNA"/>
</dbReference>
<accession>A0A0M0JVH7</accession>
<dbReference type="AlphaFoldDB" id="A0A0M0JVH7"/>
<proteinExistence type="predicted"/>
<comment type="caution">
    <text evidence="1">The sequence shown here is derived from an EMBL/GenBank/DDBJ whole genome shotgun (WGS) entry which is preliminary data.</text>
</comment>
<sequence length="208" mass="23062">MERLGLKNLTLTNLCEGREWRANFFALKYTALRHWLLTRTAAPEDLVLVLDADVIANSAQLSESDLSGRFEDVRGSHRIIFQAEPTCWAEFGASRAVSSQTCLATHVLLRSPGWVGLDYREGLFAYTAHVAASPREPRSIAVPSCGNRTGCRVSSAFDWTRRVPSDSWERPQTQQHLCGLRDGGPAFIHFNGAIKRNTTSTALLAAFL</sequence>
<organism evidence="1 2">
    <name type="scientific">Chrysochromulina tobinii</name>
    <dbReference type="NCBI Taxonomy" id="1460289"/>
    <lineage>
        <taxon>Eukaryota</taxon>
        <taxon>Haptista</taxon>
        <taxon>Haptophyta</taxon>
        <taxon>Prymnesiophyceae</taxon>
        <taxon>Prymnesiales</taxon>
        <taxon>Chrysochromulinaceae</taxon>
        <taxon>Chrysochromulina</taxon>
    </lineage>
</organism>
<evidence type="ECO:0000313" key="1">
    <source>
        <dbReference type="EMBL" id="KOO30550.1"/>
    </source>
</evidence>